<dbReference type="Gene3D" id="6.10.250.2410">
    <property type="match status" value="1"/>
</dbReference>
<comment type="function">
    <text evidence="2">Participates in chromosomal partition during cell division. May act via the formation of a condensin-like complex containing Smc and ScpB that pull DNA away from mid-cell into both cell halves.</text>
</comment>
<sequence length="314" mass="35139">MTDDPAPAATAQDTAHNQAPAQPHAQPPAPQQHEMPLAMLHGQPVLQIPQDLYIPPDALEVILDAFEGPLDLLLYLIRRQNLEILDIPVAEITKQYVDYIQAMHEMRFELAADYLVMAAILAEIKSRMLLPRAATEEGLEDDPRAELVRRLQEYERFKKAAEDIDTLPRQDRDTVPVSAFVPDRAAVKLPPPVDLKEMLLALHDVFKRAELYTQHAIKRDALSVRQRMGELLTRLADGSFHRFESLFTVEEGKLGVVVTFLGLLTLAKEQLVEIVQEGNLATIYVKSLALTVDPTEIELSSEFDEDAANDDAAP</sequence>
<accession>A0ABW2YHZ6</accession>
<protein>
    <recommendedName>
        <fullName evidence="1 2">Segregation and condensation protein A</fullName>
    </recommendedName>
</protein>
<comment type="caution">
    <text evidence="4">The sequence shown here is derived from an EMBL/GenBank/DDBJ whole genome shotgun (WGS) entry which is preliminary data.</text>
</comment>
<keyword evidence="2" id="KW-0963">Cytoplasm</keyword>
<comment type="subunit">
    <text evidence="2">Component of a cohesin-like complex composed of ScpA, ScpB and the Smc homodimer, in which ScpA and ScpB bind to the head domain of Smc. The presence of the three proteins is required for the association of the complex with DNA.</text>
</comment>
<keyword evidence="2" id="KW-0159">Chromosome partition</keyword>
<name>A0ABW2YHZ6_9GAMM</name>
<evidence type="ECO:0000256" key="1">
    <source>
        <dbReference type="ARBA" id="ARBA00044777"/>
    </source>
</evidence>
<dbReference type="Proteomes" id="UP001597090">
    <property type="component" value="Unassembled WGS sequence"/>
</dbReference>
<gene>
    <name evidence="2" type="primary">scpA</name>
    <name evidence="4" type="ORF">ACFQZQ_01835</name>
</gene>
<reference evidence="5" key="1">
    <citation type="journal article" date="2019" name="Int. J. Syst. Evol. Microbiol.">
        <title>The Global Catalogue of Microorganisms (GCM) 10K type strain sequencing project: providing services to taxonomists for standard genome sequencing and annotation.</title>
        <authorList>
            <consortium name="The Broad Institute Genomics Platform"/>
            <consortium name="The Broad Institute Genome Sequencing Center for Infectious Disease"/>
            <person name="Wu L."/>
            <person name="Ma J."/>
        </authorList>
    </citation>
    <scope>NUCLEOTIDE SEQUENCE [LARGE SCALE GENOMIC DNA]</scope>
    <source>
        <strain evidence="5">CCUG 55491</strain>
    </source>
</reference>
<evidence type="ECO:0000313" key="4">
    <source>
        <dbReference type="EMBL" id="MFD0738030.1"/>
    </source>
</evidence>
<feature type="region of interest" description="Disordered" evidence="3">
    <location>
        <begin position="1"/>
        <end position="32"/>
    </location>
</feature>
<dbReference type="InterPro" id="IPR003768">
    <property type="entry name" value="ScpA"/>
</dbReference>
<keyword evidence="2" id="KW-0132">Cell division</keyword>
<dbReference type="Gene3D" id="1.10.10.580">
    <property type="entry name" value="Structural maintenance of chromosome 1. Chain E"/>
    <property type="match status" value="1"/>
</dbReference>
<keyword evidence="2" id="KW-0131">Cell cycle</keyword>
<comment type="similarity">
    <text evidence="2">Belongs to the ScpA family.</text>
</comment>
<evidence type="ECO:0000256" key="3">
    <source>
        <dbReference type="SAM" id="MobiDB-lite"/>
    </source>
</evidence>
<dbReference type="HAMAP" id="MF_01805">
    <property type="entry name" value="ScpA"/>
    <property type="match status" value="1"/>
</dbReference>
<organism evidence="4 5">
    <name type="scientific">Lysobacter koreensis</name>
    <dbReference type="NCBI Taxonomy" id="266122"/>
    <lineage>
        <taxon>Bacteria</taxon>
        <taxon>Pseudomonadati</taxon>
        <taxon>Pseudomonadota</taxon>
        <taxon>Gammaproteobacteria</taxon>
        <taxon>Lysobacterales</taxon>
        <taxon>Lysobacteraceae</taxon>
        <taxon>Lysobacter</taxon>
    </lineage>
</organism>
<dbReference type="RefSeq" id="WP_386810978.1">
    <property type="nucleotide sequence ID" value="NZ_JBHTIH010000002.1"/>
</dbReference>
<feature type="compositionally biased region" description="Low complexity" evidence="3">
    <location>
        <begin position="1"/>
        <end position="24"/>
    </location>
</feature>
<dbReference type="EMBL" id="JBHTIH010000002">
    <property type="protein sequence ID" value="MFD0738030.1"/>
    <property type="molecule type" value="Genomic_DNA"/>
</dbReference>
<comment type="subcellular location">
    <subcellularLocation>
        <location evidence="2">Cytoplasm</location>
    </subcellularLocation>
    <text evidence="2">Associated with two foci at the outer edges of the nucleoid region in young cells, and at four foci within both cell halves in older cells.</text>
</comment>
<dbReference type="PANTHER" id="PTHR33969">
    <property type="entry name" value="SEGREGATION AND CONDENSATION PROTEIN A"/>
    <property type="match status" value="1"/>
</dbReference>
<keyword evidence="5" id="KW-1185">Reference proteome</keyword>
<dbReference type="PANTHER" id="PTHR33969:SF2">
    <property type="entry name" value="SEGREGATION AND CONDENSATION PROTEIN A"/>
    <property type="match status" value="1"/>
</dbReference>
<dbReference type="Pfam" id="PF02616">
    <property type="entry name" value="SMC_ScpA"/>
    <property type="match status" value="1"/>
</dbReference>
<evidence type="ECO:0000313" key="5">
    <source>
        <dbReference type="Proteomes" id="UP001597090"/>
    </source>
</evidence>
<proteinExistence type="inferred from homology"/>
<evidence type="ECO:0000256" key="2">
    <source>
        <dbReference type="HAMAP-Rule" id="MF_01805"/>
    </source>
</evidence>
<dbReference type="InterPro" id="IPR023093">
    <property type="entry name" value="ScpA-like_C"/>
</dbReference>